<comment type="similarity">
    <text evidence="2">Belongs to the CDP-glycerol glycerophosphotransferase family.</text>
</comment>
<comment type="subcellular location">
    <subcellularLocation>
        <location evidence="1">Cell membrane</location>
        <topology evidence="1">Peripheral membrane protein</topology>
    </subcellularLocation>
</comment>
<organism evidence="7 8">
    <name type="scientific">Bifidobacterium catulorum</name>
    <dbReference type="NCBI Taxonomy" id="1630173"/>
    <lineage>
        <taxon>Bacteria</taxon>
        <taxon>Bacillati</taxon>
        <taxon>Actinomycetota</taxon>
        <taxon>Actinomycetes</taxon>
        <taxon>Bifidobacteriales</taxon>
        <taxon>Bifidobacteriaceae</taxon>
        <taxon>Bifidobacterium</taxon>
    </lineage>
</organism>
<protein>
    <submittedName>
        <fullName evidence="7">CDP-glycerol--glycerophosphate glycerophosphotransferase</fullName>
    </submittedName>
</protein>
<evidence type="ECO:0000313" key="7">
    <source>
        <dbReference type="EMBL" id="PWG60706.1"/>
    </source>
</evidence>
<evidence type="ECO:0000256" key="3">
    <source>
        <dbReference type="ARBA" id="ARBA00022475"/>
    </source>
</evidence>
<dbReference type="InterPro" id="IPR043149">
    <property type="entry name" value="TagF_N"/>
</dbReference>
<dbReference type="InterPro" id="IPR007554">
    <property type="entry name" value="Glycerophosphate_synth"/>
</dbReference>
<dbReference type="InterPro" id="IPR043148">
    <property type="entry name" value="TagF_C"/>
</dbReference>
<dbReference type="SUPFAM" id="SSF53756">
    <property type="entry name" value="UDP-Glycosyltransferase/glycogen phosphorylase"/>
    <property type="match status" value="1"/>
</dbReference>
<dbReference type="AlphaFoldDB" id="A0A2U2MV57"/>
<dbReference type="Gene3D" id="3.40.50.11820">
    <property type="match status" value="1"/>
</dbReference>
<dbReference type="InterPro" id="IPR051612">
    <property type="entry name" value="Teichoic_Acid_Biosynth"/>
</dbReference>
<evidence type="ECO:0000256" key="2">
    <source>
        <dbReference type="ARBA" id="ARBA00010488"/>
    </source>
</evidence>
<evidence type="ECO:0000256" key="5">
    <source>
        <dbReference type="ARBA" id="ARBA00022944"/>
    </source>
</evidence>
<dbReference type="GO" id="GO:0005886">
    <property type="term" value="C:plasma membrane"/>
    <property type="evidence" value="ECO:0007669"/>
    <property type="project" value="UniProtKB-SubCell"/>
</dbReference>
<keyword evidence="8" id="KW-1185">Reference proteome</keyword>
<gene>
    <name evidence="7" type="ORF">DF200_00245</name>
</gene>
<keyword evidence="5" id="KW-0777">Teichoic acid biosynthesis</keyword>
<accession>A0A2U2MV57</accession>
<name>A0A2U2MV57_9BIFI</name>
<evidence type="ECO:0000313" key="8">
    <source>
        <dbReference type="Proteomes" id="UP000245753"/>
    </source>
</evidence>
<dbReference type="Pfam" id="PF04464">
    <property type="entry name" value="Glyphos_transf"/>
    <property type="match status" value="1"/>
</dbReference>
<dbReference type="Proteomes" id="UP000245753">
    <property type="component" value="Unassembled WGS sequence"/>
</dbReference>
<reference evidence="7 8" key="1">
    <citation type="journal article" date="2018" name="Int. J. Syst. Evol. Microbiol.">
        <title>Bifidobacterium catulorum sp. nov., a novel taxon from the faeces of the baby common marmoset (Callithrix jacchus).</title>
        <authorList>
            <person name="Modesto M."/>
            <person name="Michelini S."/>
            <person name="Oki K."/>
            <person name="Biavati B."/>
            <person name="Watanabe K."/>
            <person name="Mattarelli P."/>
        </authorList>
    </citation>
    <scope>NUCLEOTIDE SEQUENCE [LARGE SCALE GENOMIC DNA]</scope>
    <source>
        <strain evidence="7 8">MRM 8.19</strain>
    </source>
</reference>
<keyword evidence="6" id="KW-0472">Membrane</keyword>
<keyword evidence="4 7" id="KW-0808">Transferase</keyword>
<dbReference type="Gene3D" id="3.40.50.12580">
    <property type="match status" value="1"/>
</dbReference>
<sequence>MKRYLVEVFRCCLLFAYRLFLLLPKHRRIICLSRESNHPPVDFRLIQRYMAINNPDYRVKILAKRLDDPVTYCIHMIRQLYYIATSRAVVLDTYAIIVSMLAGQIRIPVIQMWHALGNMKKFGYTALDDNEGRGAQTATLMRMHQGYSSVLISSKSFIDDYAAGFGIDKSRIIEAPLPRTDLLTSPAYRNSQRARIIRLFPELGRKKNIVYCPTFRRRPPSNQAAAAKSLVEAIDFERYNLIIKKHPLDTLHFDDPRVFQTYPSRMDMLFIADYVISDYSTVIYEAGLLDVPVFLYGYDWEEYSRRRSLYIDPRHDVPTLFTGDAHRLFEAIDHDEFDRDAFSAFIRRNVALPRDASCTQQVVEHILGMIHATR</sequence>
<keyword evidence="3" id="KW-1003">Cell membrane</keyword>
<proteinExistence type="inferred from homology"/>
<dbReference type="GO" id="GO:0019350">
    <property type="term" value="P:teichoic acid biosynthetic process"/>
    <property type="evidence" value="ECO:0007669"/>
    <property type="project" value="UniProtKB-KW"/>
</dbReference>
<comment type="caution">
    <text evidence="7">The sequence shown here is derived from an EMBL/GenBank/DDBJ whole genome shotgun (WGS) entry which is preliminary data.</text>
</comment>
<dbReference type="EMBL" id="QFFN01000001">
    <property type="protein sequence ID" value="PWG60706.1"/>
    <property type="molecule type" value="Genomic_DNA"/>
</dbReference>
<evidence type="ECO:0000256" key="6">
    <source>
        <dbReference type="ARBA" id="ARBA00023136"/>
    </source>
</evidence>
<dbReference type="OrthoDB" id="8549922at2"/>
<dbReference type="PANTHER" id="PTHR37316:SF2">
    <property type="entry name" value="TEICHOIC ACID RIBITOL-PHOSPHATE POLYMERASE TARK"/>
    <property type="match status" value="1"/>
</dbReference>
<evidence type="ECO:0000256" key="4">
    <source>
        <dbReference type="ARBA" id="ARBA00022679"/>
    </source>
</evidence>
<evidence type="ECO:0000256" key="1">
    <source>
        <dbReference type="ARBA" id="ARBA00004202"/>
    </source>
</evidence>
<dbReference type="GO" id="GO:0047355">
    <property type="term" value="F:CDP-glycerol glycerophosphotransferase activity"/>
    <property type="evidence" value="ECO:0007669"/>
    <property type="project" value="InterPro"/>
</dbReference>
<dbReference type="PANTHER" id="PTHR37316">
    <property type="entry name" value="TEICHOIC ACID GLYCEROL-PHOSPHATE PRIMASE"/>
    <property type="match status" value="1"/>
</dbReference>